<name>A0AAD6U2F2_9AGAR</name>
<accession>A0AAD6U2F2</accession>
<evidence type="ECO:0000256" key="2">
    <source>
        <dbReference type="SAM" id="SignalP"/>
    </source>
</evidence>
<keyword evidence="4" id="KW-1185">Reference proteome</keyword>
<dbReference type="Proteomes" id="UP001222325">
    <property type="component" value="Unassembled WGS sequence"/>
</dbReference>
<evidence type="ECO:0000313" key="3">
    <source>
        <dbReference type="EMBL" id="KAJ7084604.1"/>
    </source>
</evidence>
<comment type="caution">
    <text evidence="3">The sequence shown here is derived from an EMBL/GenBank/DDBJ whole genome shotgun (WGS) entry which is preliminary data.</text>
</comment>
<evidence type="ECO:0000313" key="4">
    <source>
        <dbReference type="Proteomes" id="UP001222325"/>
    </source>
</evidence>
<dbReference type="EMBL" id="JARJCN010000037">
    <property type="protein sequence ID" value="KAJ7084604.1"/>
    <property type="molecule type" value="Genomic_DNA"/>
</dbReference>
<keyword evidence="2" id="KW-0732">Signal</keyword>
<organism evidence="3 4">
    <name type="scientific">Mycena belliarum</name>
    <dbReference type="NCBI Taxonomy" id="1033014"/>
    <lineage>
        <taxon>Eukaryota</taxon>
        <taxon>Fungi</taxon>
        <taxon>Dikarya</taxon>
        <taxon>Basidiomycota</taxon>
        <taxon>Agaricomycotina</taxon>
        <taxon>Agaricomycetes</taxon>
        <taxon>Agaricomycetidae</taxon>
        <taxon>Agaricales</taxon>
        <taxon>Marasmiineae</taxon>
        <taxon>Mycenaceae</taxon>
        <taxon>Mycena</taxon>
    </lineage>
</organism>
<feature type="region of interest" description="Disordered" evidence="1">
    <location>
        <begin position="97"/>
        <end position="122"/>
    </location>
</feature>
<evidence type="ECO:0000256" key="1">
    <source>
        <dbReference type="SAM" id="MobiDB-lite"/>
    </source>
</evidence>
<dbReference type="AlphaFoldDB" id="A0AAD6U2F2"/>
<feature type="signal peptide" evidence="2">
    <location>
        <begin position="1"/>
        <end position="20"/>
    </location>
</feature>
<reference evidence="3" key="1">
    <citation type="submission" date="2023-03" db="EMBL/GenBank/DDBJ databases">
        <title>Massive genome expansion in bonnet fungi (Mycena s.s.) driven by repeated elements and novel gene families across ecological guilds.</title>
        <authorList>
            <consortium name="Lawrence Berkeley National Laboratory"/>
            <person name="Harder C.B."/>
            <person name="Miyauchi S."/>
            <person name="Viragh M."/>
            <person name="Kuo A."/>
            <person name="Thoen E."/>
            <person name="Andreopoulos B."/>
            <person name="Lu D."/>
            <person name="Skrede I."/>
            <person name="Drula E."/>
            <person name="Henrissat B."/>
            <person name="Morin E."/>
            <person name="Kohler A."/>
            <person name="Barry K."/>
            <person name="LaButti K."/>
            <person name="Morin E."/>
            <person name="Salamov A."/>
            <person name="Lipzen A."/>
            <person name="Mereny Z."/>
            <person name="Hegedus B."/>
            <person name="Baldrian P."/>
            <person name="Stursova M."/>
            <person name="Weitz H."/>
            <person name="Taylor A."/>
            <person name="Grigoriev I.V."/>
            <person name="Nagy L.G."/>
            <person name="Martin F."/>
            <person name="Kauserud H."/>
        </authorList>
    </citation>
    <scope>NUCLEOTIDE SEQUENCE</scope>
    <source>
        <strain evidence="3">CBHHK173m</strain>
    </source>
</reference>
<feature type="compositionally biased region" description="Low complexity" evidence="1">
    <location>
        <begin position="109"/>
        <end position="122"/>
    </location>
</feature>
<sequence>MRFLLTAAPLISLFIALTSAEDILQDICDPTFGKRLAAFKDKGCQCQTNTFIKQDGGTACAVGLPTNAKAICVNIDETSSKCGYQCLDGYTDDGKSTCTKTTTPDDSKPAASPTPASTTAVPAATGDLNSPACPDPMIISYSSPTGPCSCTSSRSHAKKRTADAVICEVPANGNLACKNLGKGSKCTVTCNDGFKPSVDEISCIGIARNESKSEFDCGPNAGNVGFLSADPVKGCVCEPEKKSTFCGVTVGDDAAEMMCSDSTDGSGKREVKCAVKCSDGFTAKDQYTCERVEEEGDTVTMAGTSKPRDSEEVSCAEKLFKLSGKGGCKCATTVPAGATECPAGKSPNNTEYAICQYFKGSGEEASCTTECIKGTYKRGDVCR</sequence>
<proteinExistence type="predicted"/>
<feature type="chain" id="PRO_5042082201" evidence="2">
    <location>
        <begin position="21"/>
        <end position="383"/>
    </location>
</feature>
<protein>
    <submittedName>
        <fullName evidence="3">Uncharacterized protein</fullName>
    </submittedName>
</protein>
<gene>
    <name evidence="3" type="ORF">B0H15DRAFT_848291</name>
</gene>